<dbReference type="KEGG" id="bgt:106075131"/>
<dbReference type="VEuPathDB" id="VectorBase:BGLAX_040830"/>
<dbReference type="EnsemblMetazoa" id="BGLB020642-RA">
    <property type="protein sequence ID" value="BGLB020642-PA"/>
    <property type="gene ID" value="BGLB020642"/>
</dbReference>
<protein>
    <submittedName>
        <fullName evidence="1">Uncharacterized protein</fullName>
    </submittedName>
</protein>
<dbReference type="AlphaFoldDB" id="A0A2C9KK64"/>
<accession>A0A2C9KK64</accession>
<gene>
    <name evidence="1" type="primary">106075131</name>
</gene>
<dbReference type="OrthoDB" id="6158204at2759"/>
<organism evidence="1 2">
    <name type="scientific">Biomphalaria glabrata</name>
    <name type="common">Bloodfluke planorb</name>
    <name type="synonym">Freshwater snail</name>
    <dbReference type="NCBI Taxonomy" id="6526"/>
    <lineage>
        <taxon>Eukaryota</taxon>
        <taxon>Metazoa</taxon>
        <taxon>Spiralia</taxon>
        <taxon>Lophotrochozoa</taxon>
        <taxon>Mollusca</taxon>
        <taxon>Gastropoda</taxon>
        <taxon>Heterobranchia</taxon>
        <taxon>Euthyneura</taxon>
        <taxon>Panpulmonata</taxon>
        <taxon>Hygrophila</taxon>
        <taxon>Lymnaeoidea</taxon>
        <taxon>Planorbidae</taxon>
        <taxon>Biomphalaria</taxon>
    </lineage>
</organism>
<reference evidence="1" key="1">
    <citation type="submission" date="2020-05" db="UniProtKB">
        <authorList>
            <consortium name="EnsemblMetazoa"/>
        </authorList>
    </citation>
    <scope>IDENTIFICATION</scope>
    <source>
        <strain evidence="1">BB02</strain>
    </source>
</reference>
<proteinExistence type="predicted"/>
<dbReference type="EnsemblMetazoa" id="BGLB020642-RC">
    <property type="protein sequence ID" value="BGLB020642-PC"/>
    <property type="gene ID" value="BGLB020642"/>
</dbReference>
<evidence type="ECO:0000313" key="1">
    <source>
        <dbReference type="EnsemblMetazoa" id="BGLB020642-PC"/>
    </source>
</evidence>
<sequence length="395" mass="45525">MGSAFSSEFANVLSLGCGRNLKPYVKSSRNNNRRHAGKSKRCLSVLILSINIWDIMHLDFSLRLPHFHTKRRCEDARDNVVAIMTDDECAMERLRALNSLPVDKYTSVSVILDECRQIKMDKNDPVLKLGSFTKKLQLQPLCSNIPPLATKSVKSAQSLNTRMPPLSYEEETLRQCIVPRQQQPSRPHNGTVYPVEFASMPPYTSPGYSVPGVKQSIGVVRHPKVPAAPSMGVVGEERMKVPTWVSPLYKPYGVGGPYGPNGPFYRIPSQTCHKIIEPTFWRHPITYIRNAIHGRPKCKLHPKKVMPKMSALPNVKKLFMAKESFMKFKKGKKKRTSQWRKRRESRMNWQPRRLQMTRVRLVVLKRKRKLVIMRRKTLRTLLRKKQTMSTRKNLE</sequence>
<dbReference type="VEuPathDB" id="VectorBase:BGLB020642"/>
<dbReference type="Proteomes" id="UP000076420">
    <property type="component" value="Unassembled WGS sequence"/>
</dbReference>
<evidence type="ECO:0000313" key="2">
    <source>
        <dbReference type="Proteomes" id="UP000076420"/>
    </source>
</evidence>
<name>A0A2C9KK64_BIOGL</name>